<dbReference type="GO" id="GO:0003677">
    <property type="term" value="F:DNA binding"/>
    <property type="evidence" value="ECO:0007669"/>
    <property type="project" value="UniProtKB-KW"/>
</dbReference>
<evidence type="ECO:0000256" key="3">
    <source>
        <dbReference type="ARBA" id="ARBA00023125"/>
    </source>
</evidence>
<dbReference type="PROSITE" id="PS50217">
    <property type="entry name" value="BZIP"/>
    <property type="match status" value="1"/>
</dbReference>
<feature type="non-terminal residue" evidence="8">
    <location>
        <position position="1"/>
    </location>
</feature>
<dbReference type="PANTHER" id="PTHR15284">
    <property type="entry name" value="NUCLEAR FACTOR INTERLEUKIN-3-REGULATED PROTEIN"/>
    <property type="match status" value="1"/>
</dbReference>
<organism evidence="8 9">
    <name type="scientific">Polypterus senegalus</name>
    <name type="common">Senegal bichir</name>
    <dbReference type="NCBI Taxonomy" id="55291"/>
    <lineage>
        <taxon>Eukaryota</taxon>
        <taxon>Metazoa</taxon>
        <taxon>Chordata</taxon>
        <taxon>Craniata</taxon>
        <taxon>Vertebrata</taxon>
        <taxon>Euteleostomi</taxon>
        <taxon>Actinopterygii</taxon>
        <taxon>Polypteriformes</taxon>
        <taxon>Polypteridae</taxon>
        <taxon>Polypterus</taxon>
    </lineage>
</organism>
<accession>A0A8X7XC55</accession>
<evidence type="ECO:0000256" key="1">
    <source>
        <dbReference type="ARBA" id="ARBA00006079"/>
    </source>
</evidence>
<feature type="compositionally biased region" description="Basic and acidic residues" evidence="6">
    <location>
        <begin position="212"/>
        <end position="232"/>
    </location>
</feature>
<dbReference type="GO" id="GO:0003700">
    <property type="term" value="F:DNA-binding transcription factor activity"/>
    <property type="evidence" value="ECO:0007669"/>
    <property type="project" value="InterPro"/>
</dbReference>
<feature type="non-terminal residue" evidence="8">
    <location>
        <position position="393"/>
    </location>
</feature>
<dbReference type="InterPro" id="IPR047229">
    <property type="entry name" value="NFIL3-like"/>
</dbReference>
<evidence type="ECO:0000313" key="9">
    <source>
        <dbReference type="Proteomes" id="UP000886611"/>
    </source>
</evidence>
<dbReference type="GO" id="GO:0007623">
    <property type="term" value="P:circadian rhythm"/>
    <property type="evidence" value="ECO:0007669"/>
    <property type="project" value="TreeGrafter"/>
</dbReference>
<name>A0A8X7XC55_POLSE</name>
<keyword evidence="5" id="KW-0539">Nucleus</keyword>
<evidence type="ECO:0000256" key="6">
    <source>
        <dbReference type="SAM" id="MobiDB-lite"/>
    </source>
</evidence>
<dbReference type="Proteomes" id="UP000886611">
    <property type="component" value="Unassembled WGS sequence"/>
</dbReference>
<dbReference type="InterPro" id="IPR046347">
    <property type="entry name" value="bZIP_sf"/>
</dbReference>
<evidence type="ECO:0000256" key="5">
    <source>
        <dbReference type="ARBA" id="ARBA00023242"/>
    </source>
</evidence>
<comment type="caution">
    <text evidence="8">The sequence shown here is derived from an EMBL/GenBank/DDBJ whole genome shotgun (WGS) entry which is preliminary data.</text>
</comment>
<dbReference type="PANTHER" id="PTHR15284:SF0">
    <property type="entry name" value="GH23983P"/>
    <property type="match status" value="1"/>
</dbReference>
<dbReference type="AlphaFoldDB" id="A0A8X7XC55"/>
<dbReference type="Gene3D" id="1.20.5.170">
    <property type="match status" value="1"/>
</dbReference>
<proteinExistence type="inferred from homology"/>
<reference evidence="8 9" key="1">
    <citation type="journal article" date="2021" name="Cell">
        <title>Tracing the genetic footprints of vertebrate landing in non-teleost ray-finned fishes.</title>
        <authorList>
            <person name="Bi X."/>
            <person name="Wang K."/>
            <person name="Yang L."/>
            <person name="Pan H."/>
            <person name="Jiang H."/>
            <person name="Wei Q."/>
            <person name="Fang M."/>
            <person name="Yu H."/>
            <person name="Zhu C."/>
            <person name="Cai Y."/>
            <person name="He Y."/>
            <person name="Gan X."/>
            <person name="Zeng H."/>
            <person name="Yu D."/>
            <person name="Zhu Y."/>
            <person name="Jiang H."/>
            <person name="Qiu Q."/>
            <person name="Yang H."/>
            <person name="Zhang Y.E."/>
            <person name="Wang W."/>
            <person name="Zhu M."/>
            <person name="He S."/>
            <person name="Zhang G."/>
        </authorList>
    </citation>
    <scope>NUCLEOTIDE SEQUENCE [LARGE SCALE GENOMIC DNA]</scope>
    <source>
        <strain evidence="8">Bchr_013</strain>
    </source>
</reference>
<keyword evidence="4" id="KW-0804">Transcription</keyword>
<dbReference type="SMART" id="SM00338">
    <property type="entry name" value="BRLZ"/>
    <property type="match status" value="1"/>
</dbReference>
<dbReference type="GO" id="GO:0005634">
    <property type="term" value="C:nucleus"/>
    <property type="evidence" value="ECO:0007669"/>
    <property type="project" value="TreeGrafter"/>
</dbReference>
<dbReference type="InterPro" id="IPR047106">
    <property type="entry name" value="NFIL3-like_bZIP"/>
</dbReference>
<keyword evidence="3" id="KW-0238">DNA-binding</keyword>
<feature type="compositionally biased region" description="Polar residues" evidence="6">
    <location>
        <begin position="233"/>
        <end position="243"/>
    </location>
</feature>
<feature type="domain" description="BZIP" evidence="7">
    <location>
        <begin position="77"/>
        <end position="121"/>
    </location>
</feature>
<dbReference type="SUPFAM" id="SSF57959">
    <property type="entry name" value="Leucine zipper domain"/>
    <property type="match status" value="1"/>
</dbReference>
<keyword evidence="2" id="KW-0805">Transcription regulation</keyword>
<feature type="region of interest" description="Disordered" evidence="6">
    <location>
        <begin position="212"/>
        <end position="244"/>
    </location>
</feature>
<evidence type="ECO:0000256" key="4">
    <source>
        <dbReference type="ARBA" id="ARBA00023163"/>
    </source>
</evidence>
<dbReference type="InterPro" id="IPR004827">
    <property type="entry name" value="bZIP"/>
</dbReference>
<comment type="similarity">
    <text evidence="1">Belongs to the bZIP family. NFIL3 subfamily.</text>
</comment>
<keyword evidence="9" id="KW-1185">Reference proteome</keyword>
<dbReference type="EMBL" id="JAATIS010003638">
    <property type="protein sequence ID" value="KAG2464664.1"/>
    <property type="molecule type" value="Genomic_DNA"/>
</dbReference>
<feature type="region of interest" description="Disordered" evidence="6">
    <location>
        <begin position="15"/>
        <end position="62"/>
    </location>
</feature>
<feature type="compositionally biased region" description="Basic residues" evidence="6">
    <location>
        <begin position="42"/>
        <end position="62"/>
    </location>
</feature>
<dbReference type="CDD" id="cd14694">
    <property type="entry name" value="bZIP_NFIL3"/>
    <property type="match status" value="1"/>
</dbReference>
<evidence type="ECO:0000313" key="8">
    <source>
        <dbReference type="EMBL" id="KAG2464664.1"/>
    </source>
</evidence>
<gene>
    <name evidence="8" type="primary">Nfil3_3</name>
    <name evidence="8" type="ORF">GTO96_0003316</name>
</gene>
<dbReference type="Pfam" id="PF07716">
    <property type="entry name" value="bZIP_2"/>
    <property type="match status" value="1"/>
</dbReference>
<protein>
    <submittedName>
        <fullName evidence="8">NFIL3 protein</fullName>
    </submittedName>
</protein>
<dbReference type="FunFam" id="1.20.5.170:FF:000025">
    <property type="entry name" value="nuclear factor interleukin-3-regulated protein-like"/>
    <property type="match status" value="1"/>
</dbReference>
<evidence type="ECO:0000256" key="2">
    <source>
        <dbReference type="ARBA" id="ARBA00023015"/>
    </source>
</evidence>
<dbReference type="PROSITE" id="PS00036">
    <property type="entry name" value="BZIP_BASIC"/>
    <property type="match status" value="1"/>
</dbReference>
<evidence type="ECO:0000259" key="7">
    <source>
        <dbReference type="PROSITE" id="PS50217"/>
    </source>
</evidence>
<sequence>MSVLKEKVLFCLPSPSVPEHNHDREEEFPEGQLRLHPSPLTHRLHSSKSKKRHLSPGTRRKREFIPEDKKDACYWFKRKKNNEAAKRSREKRRFSDLLMESKLIALVEENACLKAEIVALKIRFGLVKDSGLIQSPTMLYSNSLPFQSSLWNMNKGLGGCQSSALDVDHKMQLFEMERHIEMCGWNKNDQHWCYNLPEKRCLCHSVLTENHEKAQTEVPNKTRNDLSEEDFPHSSQESHQNHCSEPAQVPDALYYREHFNTKRTERAHQSEEDLHKQESPSKFLKVAAADYEKAGVPQTPYVSSYYAPSRAAFGQTWLLPNVGDQNFRRNLILPWESHSIFSGLPFGEVDFKQLPLTLQSNQTLNLSRVEHFQAKVKSLSNELVQLKKCFTSD</sequence>